<protein>
    <recommendedName>
        <fullName evidence="6">Lipopolysaccharide assembly protein A domain-containing protein</fullName>
    </recommendedName>
</protein>
<keyword evidence="4 5" id="KW-0472">Membrane</keyword>
<dbReference type="AlphaFoldDB" id="A0A1G8YQ13"/>
<gene>
    <name evidence="7" type="ORF">SAMN05216186_10472</name>
</gene>
<feature type="transmembrane region" description="Helical" evidence="5">
    <location>
        <begin position="45"/>
        <end position="68"/>
    </location>
</feature>
<evidence type="ECO:0000256" key="1">
    <source>
        <dbReference type="ARBA" id="ARBA00022475"/>
    </source>
</evidence>
<evidence type="ECO:0000313" key="8">
    <source>
        <dbReference type="Proteomes" id="UP000198706"/>
    </source>
</evidence>
<dbReference type="InterPro" id="IPR010445">
    <property type="entry name" value="LapA_dom"/>
</dbReference>
<keyword evidence="3 5" id="KW-1133">Transmembrane helix</keyword>
<proteinExistence type="predicted"/>
<evidence type="ECO:0000256" key="5">
    <source>
        <dbReference type="SAM" id="Phobius"/>
    </source>
</evidence>
<evidence type="ECO:0000256" key="4">
    <source>
        <dbReference type="ARBA" id="ARBA00023136"/>
    </source>
</evidence>
<dbReference type="Pfam" id="PF06305">
    <property type="entry name" value="LapA_dom"/>
    <property type="match status" value="1"/>
</dbReference>
<dbReference type="Proteomes" id="UP000198706">
    <property type="component" value="Unassembled WGS sequence"/>
</dbReference>
<accession>A0A1G8YQ13</accession>
<dbReference type="STRING" id="137658.SAMN05216186_10472"/>
<evidence type="ECO:0000256" key="3">
    <source>
        <dbReference type="ARBA" id="ARBA00022989"/>
    </source>
</evidence>
<keyword evidence="8" id="KW-1185">Reference proteome</keyword>
<evidence type="ECO:0000259" key="6">
    <source>
        <dbReference type="Pfam" id="PF06305"/>
    </source>
</evidence>
<dbReference type="EMBL" id="FNFD01000004">
    <property type="protein sequence ID" value="SDK04836.1"/>
    <property type="molecule type" value="Genomic_DNA"/>
</dbReference>
<reference evidence="7 8" key="1">
    <citation type="submission" date="2016-10" db="EMBL/GenBank/DDBJ databases">
        <authorList>
            <person name="de Groot N.N."/>
        </authorList>
    </citation>
    <scope>NUCLEOTIDE SEQUENCE [LARGE SCALE GENOMIC DNA]</scope>
    <source>
        <strain evidence="7 8">JCM 21544</strain>
    </source>
</reference>
<keyword evidence="1" id="KW-1003">Cell membrane</keyword>
<organism evidence="7 8">
    <name type="scientific">Pseudomonas indica</name>
    <dbReference type="NCBI Taxonomy" id="137658"/>
    <lineage>
        <taxon>Bacteria</taxon>
        <taxon>Pseudomonadati</taxon>
        <taxon>Pseudomonadota</taxon>
        <taxon>Gammaproteobacteria</taxon>
        <taxon>Pseudomonadales</taxon>
        <taxon>Pseudomonadaceae</taxon>
        <taxon>Pseudomonas</taxon>
    </lineage>
</organism>
<keyword evidence="2 5" id="KW-0812">Transmembrane</keyword>
<feature type="transmembrane region" description="Helical" evidence="5">
    <location>
        <begin position="7"/>
        <end position="25"/>
    </location>
</feature>
<dbReference type="GO" id="GO:0005886">
    <property type="term" value="C:plasma membrane"/>
    <property type="evidence" value="ECO:0007669"/>
    <property type="project" value="InterPro"/>
</dbReference>
<sequence length="101" mass="11100">MKTLKRFLVLAGCVILAVAVLVFVLENQAPVDLVIFGWPMPALPVAGYMAAAFLVGMLIGPLIGWFFYGRLRLKVASQQRELDACRRRLADLDSAQAPARL</sequence>
<evidence type="ECO:0000313" key="7">
    <source>
        <dbReference type="EMBL" id="SDK04836.1"/>
    </source>
</evidence>
<dbReference type="RefSeq" id="WP_084334319.1">
    <property type="nucleotide sequence ID" value="NZ_FNFD01000004.1"/>
</dbReference>
<evidence type="ECO:0000256" key="2">
    <source>
        <dbReference type="ARBA" id="ARBA00022692"/>
    </source>
</evidence>
<feature type="domain" description="Lipopolysaccharide assembly protein A" evidence="6">
    <location>
        <begin position="26"/>
        <end position="89"/>
    </location>
</feature>
<name>A0A1G8YQ13_9PSED</name>